<protein>
    <recommendedName>
        <fullName evidence="10">Guanine nucleotide-exchange factor SEC12</fullName>
    </recommendedName>
</protein>
<dbReference type="Proteomes" id="UP000018001">
    <property type="component" value="Unassembled WGS sequence"/>
</dbReference>
<evidence type="ECO:0000256" key="9">
    <source>
        <dbReference type="ARBA" id="ARBA00023136"/>
    </source>
</evidence>
<evidence type="ECO:0000313" key="11">
    <source>
        <dbReference type="EMBL" id="GAD97938.1"/>
    </source>
</evidence>
<dbReference type="GO" id="GO:0005789">
    <property type="term" value="C:endoplasmic reticulum membrane"/>
    <property type="evidence" value="ECO:0007669"/>
    <property type="project" value="UniProtKB-SubCell"/>
</dbReference>
<keyword evidence="4 10" id="KW-0677">Repeat</keyword>
<evidence type="ECO:0000256" key="3">
    <source>
        <dbReference type="ARBA" id="ARBA00022692"/>
    </source>
</evidence>
<keyword evidence="2 10" id="KW-0853">WD repeat</keyword>
<evidence type="ECO:0000256" key="6">
    <source>
        <dbReference type="ARBA" id="ARBA00022892"/>
    </source>
</evidence>
<evidence type="ECO:0000256" key="2">
    <source>
        <dbReference type="ARBA" id="ARBA00022574"/>
    </source>
</evidence>
<comment type="function">
    <text evidence="10">Guanine nucleotide-exchange factor (GEF) required for the formation or budding of transport vesicles from the ER.</text>
</comment>
<gene>
    <name evidence="11" type="ORF">PVAR5_6624</name>
</gene>
<evidence type="ECO:0000256" key="4">
    <source>
        <dbReference type="ARBA" id="ARBA00022737"/>
    </source>
</evidence>
<reference evidence="12" key="1">
    <citation type="journal article" date="2014" name="Genome Announc.">
        <title>Draft genome sequence of the formaldehyde-resistant fungus Byssochlamys spectabilis No. 5 (anamorph Paecilomyces variotii No. 5) (NBRC109023).</title>
        <authorList>
            <person name="Oka T."/>
            <person name="Ekino K."/>
            <person name="Fukuda K."/>
            <person name="Nomura Y."/>
        </authorList>
    </citation>
    <scope>NUCLEOTIDE SEQUENCE [LARGE SCALE GENOMIC DNA]</scope>
    <source>
        <strain evidence="12">No. 5 / NBRC 109023</strain>
    </source>
</reference>
<dbReference type="eggNOG" id="ENOG502SFDW">
    <property type="taxonomic scope" value="Eukaryota"/>
</dbReference>
<evidence type="ECO:0000256" key="5">
    <source>
        <dbReference type="ARBA" id="ARBA00022824"/>
    </source>
</evidence>
<keyword evidence="8" id="KW-1133">Transmembrane helix</keyword>
<dbReference type="AlphaFoldDB" id="V5G0R5"/>
<evidence type="ECO:0000256" key="10">
    <source>
        <dbReference type="RuleBase" id="RU369019"/>
    </source>
</evidence>
<dbReference type="InterPro" id="IPR045260">
    <property type="entry name" value="Sec12-like"/>
</dbReference>
<dbReference type="FunFam" id="2.130.10.10:FF:001559">
    <property type="entry name" value="Uncharacterized protein"/>
    <property type="match status" value="1"/>
</dbReference>
<dbReference type="EMBL" id="BAUL01000222">
    <property type="protein sequence ID" value="GAD97938.1"/>
    <property type="molecule type" value="Genomic_DNA"/>
</dbReference>
<dbReference type="GO" id="GO:0000139">
    <property type="term" value="C:Golgi membrane"/>
    <property type="evidence" value="ECO:0007669"/>
    <property type="project" value="UniProtKB-SubCell"/>
</dbReference>
<dbReference type="GO" id="GO:0006888">
    <property type="term" value="P:endoplasmic reticulum to Golgi vesicle-mediated transport"/>
    <property type="evidence" value="ECO:0007669"/>
    <property type="project" value="UniProtKB-UniRule"/>
</dbReference>
<keyword evidence="7 10" id="KW-0653">Protein transport</keyword>
<dbReference type="GO" id="GO:0005085">
    <property type="term" value="F:guanyl-nucleotide exchange factor activity"/>
    <property type="evidence" value="ECO:0007669"/>
    <property type="project" value="InterPro"/>
</dbReference>
<dbReference type="Gene3D" id="2.130.10.10">
    <property type="entry name" value="YVTN repeat-like/Quinoprotein amine dehydrogenase"/>
    <property type="match status" value="2"/>
</dbReference>
<evidence type="ECO:0000256" key="8">
    <source>
        <dbReference type="ARBA" id="ARBA00022989"/>
    </source>
</evidence>
<sequence length="685" mass="74787">MAPNNASAKITLSCPLFAADFDPRNNGFLLVGGGGGEGRSGVGNKIASLDPFFALFPLSLYLLLSSLRSPLGDDANNLGALLDTSRRNEIAEVVDIELSRDEDSVTSLAAAHADDESVVAFAGINSSEKEQLQGNNQHLRSFRVAYPPRKKTAVTEPETDAEGETAAAEVEKETTSVEEVTPQKKTVPLSRASLFRNPTVKPAKGQKIDTYQRILRLSPWRGPDAPRIAAIATGLAPSGEIVLFNVTTMPSESDILARIQLGAGEEAEDVDIIDLEDGTFRVAYTNGTEVSTFDISPKSKSSASPEVRTVYTMPKTTKMRPKFRALRLLSPWALLLLQNAPNRSGCQLAVLSIPSSGNAQATVVRRRKLPRSMKIGLGLDVSNLGENETKERQYVLAVSGSDQSIAVYTLDYHPKKGYSAPRPYTTLRDVHPFSMTKLCFSTFTPPAHPITAAPGPQYLKLASVSMGNTVVVHTFPLIPWPPTSRTARYLLVKPGHPEAWDTIFSSFVALVVVALVCFFLQAFTEIRGGIPPYLGATDWLPPRVRDWIARPYMFEHHLPGRVVPDVTPPSSIPQIKVHDESLRKLLSARRAAGAVDLASDTAPQPPSIFVRDESTAISVYTAQGAEALIQQETARKWEDLREDEREKWKKRLIEAGQWTIEEGETVLKGVFFGQIGQIIGDAIAR</sequence>
<keyword evidence="5 10" id="KW-0256">Endoplasmic reticulum</keyword>
<comment type="subcellular location">
    <subcellularLocation>
        <location evidence="10">Endoplasmic reticulum membrane</location>
        <topology evidence="10">Single-pass type II membrane protein</topology>
    </subcellularLocation>
    <subcellularLocation>
        <location evidence="10">Golgi apparatus membrane</location>
        <topology evidence="10">Single-pass type II membrane protein</topology>
    </subcellularLocation>
</comment>
<evidence type="ECO:0000313" key="12">
    <source>
        <dbReference type="Proteomes" id="UP000018001"/>
    </source>
</evidence>
<evidence type="ECO:0000256" key="7">
    <source>
        <dbReference type="ARBA" id="ARBA00022927"/>
    </source>
</evidence>
<dbReference type="GO" id="GO:0015031">
    <property type="term" value="P:protein transport"/>
    <property type="evidence" value="ECO:0007669"/>
    <property type="project" value="UniProtKB-KW"/>
</dbReference>
<dbReference type="PANTHER" id="PTHR23284">
    <property type="entry name" value="PROLACTIN REGULATORY ELEMENT BINDING PROTEIN"/>
    <property type="match status" value="1"/>
</dbReference>
<keyword evidence="12" id="KW-1185">Reference proteome</keyword>
<comment type="caution">
    <text evidence="11">The sequence shown here is derived from an EMBL/GenBank/DDBJ whole genome shotgun (WGS) entry which is preliminary data.</text>
</comment>
<dbReference type="InterPro" id="IPR015943">
    <property type="entry name" value="WD40/YVTN_repeat-like_dom_sf"/>
</dbReference>
<name>V5G0R5_BYSSN</name>
<keyword evidence="3" id="KW-0812">Transmembrane</keyword>
<keyword evidence="9" id="KW-0472">Membrane</keyword>
<accession>V5G0R5</accession>
<proteinExistence type="inferred from homology"/>
<keyword evidence="1 10" id="KW-0813">Transport</keyword>
<keyword evidence="6" id="KW-0931">ER-Golgi transport</keyword>
<dbReference type="GO" id="GO:0003400">
    <property type="term" value="P:regulation of COPII vesicle coating"/>
    <property type="evidence" value="ECO:0007669"/>
    <property type="project" value="UniProtKB-UniRule"/>
</dbReference>
<organism evidence="11 12">
    <name type="scientific">Byssochlamys spectabilis (strain No. 5 / NBRC 109023)</name>
    <name type="common">Paecilomyces variotii</name>
    <dbReference type="NCBI Taxonomy" id="1356009"/>
    <lineage>
        <taxon>Eukaryota</taxon>
        <taxon>Fungi</taxon>
        <taxon>Dikarya</taxon>
        <taxon>Ascomycota</taxon>
        <taxon>Pezizomycotina</taxon>
        <taxon>Eurotiomycetes</taxon>
        <taxon>Eurotiomycetidae</taxon>
        <taxon>Eurotiales</taxon>
        <taxon>Thermoascaceae</taxon>
        <taxon>Paecilomyces</taxon>
    </lineage>
</organism>
<comment type="similarity">
    <text evidence="10">Belongs to the WD repeat SEC12 family.</text>
</comment>
<dbReference type="OrthoDB" id="2013972at2759"/>
<dbReference type="HOGENOM" id="CLU_021000_0_0_1"/>
<evidence type="ECO:0000256" key="1">
    <source>
        <dbReference type="ARBA" id="ARBA00022448"/>
    </source>
</evidence>
<dbReference type="InParanoid" id="V5G0R5"/>
<dbReference type="PANTHER" id="PTHR23284:SF0">
    <property type="entry name" value="PROLACTIN REGULATORY ELEMENT-BINDING PROTEIN"/>
    <property type="match status" value="1"/>
</dbReference>